<gene>
    <name evidence="1" type="ORF">CEXT_521861</name>
</gene>
<protein>
    <submittedName>
        <fullName evidence="1">Uncharacterized protein</fullName>
    </submittedName>
</protein>
<evidence type="ECO:0000313" key="2">
    <source>
        <dbReference type="Proteomes" id="UP001054945"/>
    </source>
</evidence>
<accession>A0AAV4XXD0</accession>
<sequence>MHFVNDWIRYSSSRKHRVTQYIIIISSDQVLLLAKHCPSVAEQQLHSWLGNQMMRPKSPFFFKWCSYRSSMLVAQTVQSVGFLYYCEDHEVKEKVVSNAI</sequence>
<dbReference type="EMBL" id="BPLR01018465">
    <property type="protein sequence ID" value="GIY99832.1"/>
    <property type="molecule type" value="Genomic_DNA"/>
</dbReference>
<dbReference type="Proteomes" id="UP001054945">
    <property type="component" value="Unassembled WGS sequence"/>
</dbReference>
<proteinExistence type="predicted"/>
<organism evidence="1 2">
    <name type="scientific">Caerostris extrusa</name>
    <name type="common">Bark spider</name>
    <name type="synonym">Caerostris bankana</name>
    <dbReference type="NCBI Taxonomy" id="172846"/>
    <lineage>
        <taxon>Eukaryota</taxon>
        <taxon>Metazoa</taxon>
        <taxon>Ecdysozoa</taxon>
        <taxon>Arthropoda</taxon>
        <taxon>Chelicerata</taxon>
        <taxon>Arachnida</taxon>
        <taxon>Araneae</taxon>
        <taxon>Araneomorphae</taxon>
        <taxon>Entelegynae</taxon>
        <taxon>Araneoidea</taxon>
        <taxon>Araneidae</taxon>
        <taxon>Caerostris</taxon>
    </lineage>
</organism>
<name>A0AAV4XXD0_CAEEX</name>
<evidence type="ECO:0000313" key="1">
    <source>
        <dbReference type="EMBL" id="GIY99832.1"/>
    </source>
</evidence>
<dbReference type="AlphaFoldDB" id="A0AAV4XXD0"/>
<comment type="caution">
    <text evidence="1">The sequence shown here is derived from an EMBL/GenBank/DDBJ whole genome shotgun (WGS) entry which is preliminary data.</text>
</comment>
<keyword evidence="2" id="KW-1185">Reference proteome</keyword>
<reference evidence="1 2" key="1">
    <citation type="submission" date="2021-06" db="EMBL/GenBank/DDBJ databases">
        <title>Caerostris extrusa draft genome.</title>
        <authorList>
            <person name="Kono N."/>
            <person name="Arakawa K."/>
        </authorList>
    </citation>
    <scope>NUCLEOTIDE SEQUENCE [LARGE SCALE GENOMIC DNA]</scope>
</reference>